<protein>
    <submittedName>
        <fullName evidence="2">F-box domain-containing protein</fullName>
    </submittedName>
</protein>
<evidence type="ECO:0000313" key="1">
    <source>
        <dbReference type="Proteomes" id="UP000095281"/>
    </source>
</evidence>
<evidence type="ECO:0000313" key="2">
    <source>
        <dbReference type="WBParaSite" id="MhA1_Contig917.frz3.gene16"/>
    </source>
</evidence>
<reference evidence="2" key="1">
    <citation type="submission" date="2016-11" db="UniProtKB">
        <authorList>
            <consortium name="WormBaseParasite"/>
        </authorList>
    </citation>
    <scope>IDENTIFICATION</scope>
</reference>
<name>A0A1I8C278_MELHA</name>
<accession>A0A1I8C278</accession>
<keyword evidence="1" id="KW-1185">Reference proteome</keyword>
<dbReference type="AlphaFoldDB" id="A0A1I8C278"/>
<sequence>MYSLQPETKLDIFKFLNFDKLFSIQRTNRYFRDFINEYEGELARFKFDSIDLVIYMNNNISSYNLPIPYIHKSIEEMKITRYCFKQLFNCAFGYASFNSAIFNPFMIKLLFDEDTIPLRFHTQLSYMRSFRNLSLNSWSLTNNFDIILKFFMDHLNSECLSIDFNNLEKDINKLFNILINEGNKFPKVWYGYFHLPKLYDLIINYIATSTDCTKVVDHIVLKFSNDPILKLSDRAVKIRKERQVDFYNITKYQIVNIHNPKVRFSCSNTECDDGSIFWVDIKRIRR</sequence>
<proteinExistence type="predicted"/>
<organism evidence="1 2">
    <name type="scientific">Meloidogyne hapla</name>
    <name type="common">Root-knot nematode worm</name>
    <dbReference type="NCBI Taxonomy" id="6305"/>
    <lineage>
        <taxon>Eukaryota</taxon>
        <taxon>Metazoa</taxon>
        <taxon>Ecdysozoa</taxon>
        <taxon>Nematoda</taxon>
        <taxon>Chromadorea</taxon>
        <taxon>Rhabditida</taxon>
        <taxon>Tylenchina</taxon>
        <taxon>Tylenchomorpha</taxon>
        <taxon>Tylenchoidea</taxon>
        <taxon>Meloidogynidae</taxon>
        <taxon>Meloidogyninae</taxon>
        <taxon>Meloidogyne</taxon>
    </lineage>
</organism>
<dbReference type="Proteomes" id="UP000095281">
    <property type="component" value="Unplaced"/>
</dbReference>
<dbReference type="WBParaSite" id="MhA1_Contig917.frz3.gene16">
    <property type="protein sequence ID" value="MhA1_Contig917.frz3.gene16"/>
    <property type="gene ID" value="MhA1_Contig917.frz3.gene16"/>
</dbReference>